<proteinExistence type="predicted"/>
<accession>A0A9P9RC83</accession>
<evidence type="ECO:0000313" key="2">
    <source>
        <dbReference type="EMBL" id="KAH7272740.1"/>
    </source>
</evidence>
<protein>
    <submittedName>
        <fullName evidence="2">Uncharacterized protein</fullName>
    </submittedName>
</protein>
<dbReference type="AlphaFoldDB" id="A0A9P9RC83"/>
<name>A0A9P9RC83_FUSSL</name>
<dbReference type="EMBL" id="JAGTJS010000003">
    <property type="protein sequence ID" value="KAH7272740.1"/>
    <property type="molecule type" value="Genomic_DNA"/>
</dbReference>
<feature type="region of interest" description="Disordered" evidence="1">
    <location>
        <begin position="102"/>
        <end position="138"/>
    </location>
</feature>
<keyword evidence="3" id="KW-1185">Reference proteome</keyword>
<gene>
    <name evidence="2" type="ORF">B0J15DRAFT_186028</name>
</gene>
<dbReference type="Proteomes" id="UP000736672">
    <property type="component" value="Unassembled WGS sequence"/>
</dbReference>
<comment type="caution">
    <text evidence="2">The sequence shown here is derived from an EMBL/GenBank/DDBJ whole genome shotgun (WGS) entry which is preliminary data.</text>
</comment>
<feature type="compositionally biased region" description="Basic and acidic residues" evidence="1">
    <location>
        <begin position="102"/>
        <end position="117"/>
    </location>
</feature>
<evidence type="ECO:0000256" key="1">
    <source>
        <dbReference type="SAM" id="MobiDB-lite"/>
    </source>
</evidence>
<organism evidence="2 3">
    <name type="scientific">Fusarium solani</name>
    <name type="common">Filamentous fungus</name>
    <dbReference type="NCBI Taxonomy" id="169388"/>
    <lineage>
        <taxon>Eukaryota</taxon>
        <taxon>Fungi</taxon>
        <taxon>Dikarya</taxon>
        <taxon>Ascomycota</taxon>
        <taxon>Pezizomycotina</taxon>
        <taxon>Sordariomycetes</taxon>
        <taxon>Hypocreomycetidae</taxon>
        <taxon>Hypocreales</taxon>
        <taxon>Nectriaceae</taxon>
        <taxon>Fusarium</taxon>
        <taxon>Fusarium solani species complex</taxon>
    </lineage>
</organism>
<feature type="compositionally biased region" description="Basic and acidic residues" evidence="1">
    <location>
        <begin position="128"/>
        <end position="138"/>
    </location>
</feature>
<evidence type="ECO:0000313" key="3">
    <source>
        <dbReference type="Proteomes" id="UP000736672"/>
    </source>
</evidence>
<reference evidence="2" key="1">
    <citation type="journal article" date="2021" name="Nat. Commun.">
        <title>Genetic determinants of endophytism in the Arabidopsis root mycobiome.</title>
        <authorList>
            <person name="Mesny F."/>
            <person name="Miyauchi S."/>
            <person name="Thiergart T."/>
            <person name="Pickel B."/>
            <person name="Atanasova L."/>
            <person name="Karlsson M."/>
            <person name="Huettel B."/>
            <person name="Barry K.W."/>
            <person name="Haridas S."/>
            <person name="Chen C."/>
            <person name="Bauer D."/>
            <person name="Andreopoulos W."/>
            <person name="Pangilinan J."/>
            <person name="LaButti K."/>
            <person name="Riley R."/>
            <person name="Lipzen A."/>
            <person name="Clum A."/>
            <person name="Drula E."/>
            <person name="Henrissat B."/>
            <person name="Kohler A."/>
            <person name="Grigoriev I.V."/>
            <person name="Martin F.M."/>
            <person name="Hacquard S."/>
        </authorList>
    </citation>
    <scope>NUCLEOTIDE SEQUENCE</scope>
    <source>
        <strain evidence="2">FSSC 5 MPI-SDFR-AT-0091</strain>
    </source>
</reference>
<sequence>MQSIRRDCYMMGWTRRSRVFLKWKSGGLLSNLISIGCICLLCCMVVFSCAISWPSFGCKQPYSSATHQASSPFWRSHIALPRLRPSFVHANCDPSSLPLHDDRRASEPESRHGEAVKSDLPARPSAVGKRERERERKEPPTYFGVVPLFLFSQLDAARPNSSAWCCESSVRYCSALELGRALCFLTQLCRQVTSSIILTLFSKDRQKETILSPPHSILCISVAQT</sequence>